<dbReference type="Proteomes" id="UP001234989">
    <property type="component" value="Chromosome 4"/>
</dbReference>
<accession>A0AAF0TUI2</accession>
<feature type="domain" description="Reverse transcriptase" evidence="1">
    <location>
        <begin position="3"/>
        <end position="61"/>
    </location>
</feature>
<sequence>MGASFFSEIDLSSGYHQLKIMPKDIPKMAFRTRYGHYEFLVMSFGLKNVPTTFVSLMNGMTLLYPYYTGLNCNTKSARKRVGKGCLAYLAHIRDVELESLSIESIHVVSEFREVSLTDLPGMPPDRDIDFCIDLEIGTHLIFIPRYRMALAELRELKAQIQELLDKGFIHPSASL</sequence>
<dbReference type="InterPro" id="IPR053134">
    <property type="entry name" value="RNA-dir_DNA_polymerase"/>
</dbReference>
<gene>
    <name evidence="2" type="ORF">MTR67_019193</name>
</gene>
<evidence type="ECO:0000313" key="2">
    <source>
        <dbReference type="EMBL" id="WMV25808.1"/>
    </source>
</evidence>
<protein>
    <recommendedName>
        <fullName evidence="1">Reverse transcriptase domain-containing protein</fullName>
    </recommendedName>
</protein>
<dbReference type="Pfam" id="PF00078">
    <property type="entry name" value="RVT_1"/>
    <property type="match status" value="1"/>
</dbReference>
<dbReference type="SUPFAM" id="SSF56672">
    <property type="entry name" value="DNA/RNA polymerases"/>
    <property type="match status" value="2"/>
</dbReference>
<dbReference type="InterPro" id="IPR043502">
    <property type="entry name" value="DNA/RNA_pol_sf"/>
</dbReference>
<dbReference type="PANTHER" id="PTHR24559">
    <property type="entry name" value="TRANSPOSON TY3-I GAG-POL POLYPROTEIN"/>
    <property type="match status" value="1"/>
</dbReference>
<dbReference type="InterPro" id="IPR000477">
    <property type="entry name" value="RT_dom"/>
</dbReference>
<dbReference type="Gene3D" id="3.10.10.10">
    <property type="entry name" value="HIV Type 1 Reverse Transcriptase, subunit A, domain 1"/>
    <property type="match status" value="2"/>
</dbReference>
<reference evidence="2" key="1">
    <citation type="submission" date="2023-08" db="EMBL/GenBank/DDBJ databases">
        <title>A de novo genome assembly of Solanum verrucosum Schlechtendal, a Mexican diploid species geographically isolated from the other diploid A-genome species in potato relatives.</title>
        <authorList>
            <person name="Hosaka K."/>
        </authorList>
    </citation>
    <scope>NUCLEOTIDE SEQUENCE</scope>
    <source>
        <tissue evidence="2">Young leaves</tissue>
    </source>
</reference>
<name>A0AAF0TUI2_SOLVR</name>
<evidence type="ECO:0000259" key="1">
    <source>
        <dbReference type="Pfam" id="PF00078"/>
    </source>
</evidence>
<dbReference type="PANTHER" id="PTHR24559:SF444">
    <property type="entry name" value="REVERSE TRANSCRIPTASE DOMAIN-CONTAINING PROTEIN"/>
    <property type="match status" value="1"/>
</dbReference>
<dbReference type="InterPro" id="IPR043128">
    <property type="entry name" value="Rev_trsase/Diguanyl_cyclase"/>
</dbReference>
<proteinExistence type="predicted"/>
<keyword evidence="3" id="KW-1185">Reference proteome</keyword>
<dbReference type="EMBL" id="CP133615">
    <property type="protein sequence ID" value="WMV25808.1"/>
    <property type="molecule type" value="Genomic_DNA"/>
</dbReference>
<organism evidence="2 3">
    <name type="scientific">Solanum verrucosum</name>
    <dbReference type="NCBI Taxonomy" id="315347"/>
    <lineage>
        <taxon>Eukaryota</taxon>
        <taxon>Viridiplantae</taxon>
        <taxon>Streptophyta</taxon>
        <taxon>Embryophyta</taxon>
        <taxon>Tracheophyta</taxon>
        <taxon>Spermatophyta</taxon>
        <taxon>Magnoliopsida</taxon>
        <taxon>eudicotyledons</taxon>
        <taxon>Gunneridae</taxon>
        <taxon>Pentapetalae</taxon>
        <taxon>asterids</taxon>
        <taxon>lamiids</taxon>
        <taxon>Solanales</taxon>
        <taxon>Solanaceae</taxon>
        <taxon>Solanoideae</taxon>
        <taxon>Solaneae</taxon>
        <taxon>Solanum</taxon>
    </lineage>
</organism>
<evidence type="ECO:0000313" key="3">
    <source>
        <dbReference type="Proteomes" id="UP001234989"/>
    </source>
</evidence>
<dbReference type="AlphaFoldDB" id="A0AAF0TUI2"/>
<dbReference type="Gene3D" id="3.30.70.270">
    <property type="match status" value="1"/>
</dbReference>